<sequence>MAILERYHDGGIIDKYRKKMEKHEQNGEPFIFELDPSSDKESDDGASADEQT</sequence>
<keyword evidence="3" id="KW-1185">Reference proteome</keyword>
<evidence type="ECO:0000313" key="3">
    <source>
        <dbReference type="Proteomes" id="UP000315295"/>
    </source>
</evidence>
<evidence type="ECO:0000313" key="2">
    <source>
        <dbReference type="EMBL" id="TQD84983.1"/>
    </source>
</evidence>
<feature type="compositionally biased region" description="Acidic residues" evidence="1">
    <location>
        <begin position="41"/>
        <end position="52"/>
    </location>
</feature>
<name>A0A540LES1_MALBA</name>
<dbReference type="AlphaFoldDB" id="A0A540LES1"/>
<evidence type="ECO:0000256" key="1">
    <source>
        <dbReference type="SAM" id="MobiDB-lite"/>
    </source>
</evidence>
<proteinExistence type="predicted"/>
<reference evidence="2 3" key="1">
    <citation type="journal article" date="2019" name="G3 (Bethesda)">
        <title>Sequencing of a Wild Apple (Malus baccata) Genome Unravels the Differences Between Cultivated and Wild Apple Species Regarding Disease Resistance and Cold Tolerance.</title>
        <authorList>
            <person name="Chen X."/>
        </authorList>
    </citation>
    <scope>NUCLEOTIDE SEQUENCE [LARGE SCALE GENOMIC DNA]</scope>
    <source>
        <strain evidence="3">cv. Shandingzi</strain>
        <tissue evidence="2">Leaves</tissue>
    </source>
</reference>
<gene>
    <name evidence="2" type="ORF">C1H46_029499</name>
</gene>
<organism evidence="2 3">
    <name type="scientific">Malus baccata</name>
    <name type="common">Siberian crab apple</name>
    <name type="synonym">Pyrus baccata</name>
    <dbReference type="NCBI Taxonomy" id="106549"/>
    <lineage>
        <taxon>Eukaryota</taxon>
        <taxon>Viridiplantae</taxon>
        <taxon>Streptophyta</taxon>
        <taxon>Embryophyta</taxon>
        <taxon>Tracheophyta</taxon>
        <taxon>Spermatophyta</taxon>
        <taxon>Magnoliopsida</taxon>
        <taxon>eudicotyledons</taxon>
        <taxon>Gunneridae</taxon>
        <taxon>Pentapetalae</taxon>
        <taxon>rosids</taxon>
        <taxon>fabids</taxon>
        <taxon>Rosales</taxon>
        <taxon>Rosaceae</taxon>
        <taxon>Amygdaloideae</taxon>
        <taxon>Maleae</taxon>
        <taxon>Malus</taxon>
    </lineage>
</organism>
<dbReference type="Proteomes" id="UP000315295">
    <property type="component" value="Unassembled WGS sequence"/>
</dbReference>
<comment type="caution">
    <text evidence="2">The sequence shown here is derived from an EMBL/GenBank/DDBJ whole genome shotgun (WGS) entry which is preliminary data.</text>
</comment>
<accession>A0A540LES1</accession>
<feature type="region of interest" description="Disordered" evidence="1">
    <location>
        <begin position="21"/>
        <end position="52"/>
    </location>
</feature>
<dbReference type="EMBL" id="VIEB01000614">
    <property type="protein sequence ID" value="TQD84983.1"/>
    <property type="molecule type" value="Genomic_DNA"/>
</dbReference>
<protein>
    <submittedName>
        <fullName evidence="2">Uncharacterized protein</fullName>
    </submittedName>
</protein>